<comment type="caution">
    <text evidence="1">The sequence shown here is derived from an EMBL/GenBank/DDBJ whole genome shotgun (WGS) entry which is preliminary data.</text>
</comment>
<sequence>MKLTLVQTLLLTFLTVCYARSTKFRANDREYYDFLVNEKRENEVNAPLSSIDFTADWKETVHGELGVGRNFQINYAKSRLAAPVLVEYKFNDGPDFKSESLGDADTNGFYHKTISIPIDADKVVIWFRHERNDDKGSDYDSDYGRNYNFPINRPSIVFLKDWQEKQHGDLAPGGNFDLFYDSKRLKEGSQVVAQMKFLDDTVVDKTLQSDDSTYQTAVISIPDNAEKLVMWFYYEDSDGKKQYDSDYGKNYHFTLS</sequence>
<gene>
    <name evidence="1" type="ORF">PACLA_8A027507</name>
</gene>
<proteinExistence type="predicted"/>
<protein>
    <submittedName>
        <fullName evidence="1">Uncharacterized protein</fullName>
    </submittedName>
</protein>
<organism evidence="1 2">
    <name type="scientific">Paramuricea clavata</name>
    <name type="common">Red gorgonian</name>
    <name type="synonym">Violescent sea-whip</name>
    <dbReference type="NCBI Taxonomy" id="317549"/>
    <lineage>
        <taxon>Eukaryota</taxon>
        <taxon>Metazoa</taxon>
        <taxon>Cnidaria</taxon>
        <taxon>Anthozoa</taxon>
        <taxon>Octocorallia</taxon>
        <taxon>Malacalcyonacea</taxon>
        <taxon>Plexauridae</taxon>
        <taxon>Paramuricea</taxon>
    </lineage>
</organism>
<dbReference type="InterPro" id="IPR046181">
    <property type="entry name" value="DUF6209"/>
</dbReference>
<name>A0A7D9DRU1_PARCT</name>
<dbReference type="Pfam" id="PF19714">
    <property type="entry name" value="DUF6209"/>
    <property type="match status" value="1"/>
</dbReference>
<reference evidence="1" key="1">
    <citation type="submission" date="2020-04" db="EMBL/GenBank/DDBJ databases">
        <authorList>
            <person name="Alioto T."/>
            <person name="Alioto T."/>
            <person name="Gomez Garrido J."/>
        </authorList>
    </citation>
    <scope>NUCLEOTIDE SEQUENCE</scope>
    <source>
        <strain evidence="1">A484AB</strain>
    </source>
</reference>
<keyword evidence="2" id="KW-1185">Reference proteome</keyword>
<evidence type="ECO:0000313" key="2">
    <source>
        <dbReference type="Proteomes" id="UP001152795"/>
    </source>
</evidence>
<accession>A0A7D9DRU1</accession>
<dbReference type="EMBL" id="CACRXK020001809">
    <property type="protein sequence ID" value="CAB3991223.1"/>
    <property type="molecule type" value="Genomic_DNA"/>
</dbReference>
<dbReference type="AlphaFoldDB" id="A0A7D9DRU1"/>
<dbReference type="Proteomes" id="UP001152795">
    <property type="component" value="Unassembled WGS sequence"/>
</dbReference>
<dbReference type="OrthoDB" id="10415036at2759"/>
<evidence type="ECO:0000313" key="1">
    <source>
        <dbReference type="EMBL" id="CAB3991223.1"/>
    </source>
</evidence>